<dbReference type="InterPro" id="IPR000847">
    <property type="entry name" value="LysR_HTH_N"/>
</dbReference>
<proteinExistence type="inferred from homology"/>
<dbReference type="GO" id="GO:0043565">
    <property type="term" value="F:sequence-specific DNA binding"/>
    <property type="evidence" value="ECO:0007669"/>
    <property type="project" value="TreeGrafter"/>
</dbReference>
<dbReference type="RefSeq" id="WP_221205761.1">
    <property type="nucleotide sequence ID" value="NZ_JACHXA010000003.1"/>
</dbReference>
<name>A0A839SVJ3_9PROT</name>
<accession>A0A839SVJ3</accession>
<dbReference type="Gene3D" id="3.40.190.10">
    <property type="entry name" value="Periplasmic binding protein-like II"/>
    <property type="match status" value="2"/>
</dbReference>
<evidence type="ECO:0000256" key="2">
    <source>
        <dbReference type="ARBA" id="ARBA00023015"/>
    </source>
</evidence>
<dbReference type="InterPro" id="IPR036390">
    <property type="entry name" value="WH_DNA-bd_sf"/>
</dbReference>
<dbReference type="PANTHER" id="PTHR30537">
    <property type="entry name" value="HTH-TYPE TRANSCRIPTIONAL REGULATOR"/>
    <property type="match status" value="1"/>
</dbReference>
<evidence type="ECO:0000313" key="7">
    <source>
        <dbReference type="Proteomes" id="UP000581135"/>
    </source>
</evidence>
<keyword evidence="2" id="KW-0805">Transcription regulation</keyword>
<dbReference type="InterPro" id="IPR058163">
    <property type="entry name" value="LysR-type_TF_proteobact-type"/>
</dbReference>
<comment type="caution">
    <text evidence="6">The sequence shown here is derived from an EMBL/GenBank/DDBJ whole genome shotgun (WGS) entry which is preliminary data.</text>
</comment>
<keyword evidence="7" id="KW-1185">Reference proteome</keyword>
<dbReference type="Gene3D" id="1.10.10.10">
    <property type="entry name" value="Winged helix-like DNA-binding domain superfamily/Winged helix DNA-binding domain"/>
    <property type="match status" value="1"/>
</dbReference>
<sequence>MALPNLNALYMFDAAARHENFRLASEELHLTQGAVAQQVRQIEARLGVKFFERKARGLALTEVGRSYHNAVRQALAIIAEATARLQPLASRVTISTTPSFASKWLIARLVRFTEAHPDIEIRTVASEGLSNFTSDDVDIAIRLGKPPFNGGLNAELLAPQRLIAVCSPEYAATMGTIEHLEELAAHHLIQDSHRHWDRLLAVPERKPQRRTMIFNQTALAMDAAVRSHGIAIAPELLVAEEVSLGRLVPVWREIREEETGFYVVYPKTQPPNAKARDQAVAWLLAEAVEAPGS</sequence>
<evidence type="ECO:0000259" key="5">
    <source>
        <dbReference type="PROSITE" id="PS50931"/>
    </source>
</evidence>
<dbReference type="EMBL" id="JACHXA010000003">
    <property type="protein sequence ID" value="MBB3064995.1"/>
    <property type="molecule type" value="Genomic_DNA"/>
</dbReference>
<dbReference type="InterPro" id="IPR005119">
    <property type="entry name" value="LysR_subst-bd"/>
</dbReference>
<protein>
    <submittedName>
        <fullName evidence="6">LysR family glycine cleavage system transcriptional activator</fullName>
    </submittedName>
</protein>
<dbReference type="Pfam" id="PF03466">
    <property type="entry name" value="LysR_substrate"/>
    <property type="match status" value="1"/>
</dbReference>
<comment type="similarity">
    <text evidence="1">Belongs to the LysR transcriptional regulatory family.</text>
</comment>
<dbReference type="CDD" id="cd08432">
    <property type="entry name" value="PBP2_GcdR_TrpI_HvrB_AmpR_like"/>
    <property type="match status" value="1"/>
</dbReference>
<feature type="domain" description="HTH lysR-type" evidence="5">
    <location>
        <begin position="4"/>
        <end position="61"/>
    </location>
</feature>
<evidence type="ECO:0000256" key="3">
    <source>
        <dbReference type="ARBA" id="ARBA00023125"/>
    </source>
</evidence>
<dbReference type="PROSITE" id="PS50931">
    <property type="entry name" value="HTH_LYSR"/>
    <property type="match status" value="1"/>
</dbReference>
<dbReference type="Proteomes" id="UP000581135">
    <property type="component" value="Unassembled WGS sequence"/>
</dbReference>
<dbReference type="AlphaFoldDB" id="A0A839SVJ3"/>
<dbReference type="Pfam" id="PF00126">
    <property type="entry name" value="HTH_1"/>
    <property type="match status" value="1"/>
</dbReference>
<dbReference type="SUPFAM" id="SSF53850">
    <property type="entry name" value="Periplasmic binding protein-like II"/>
    <property type="match status" value="1"/>
</dbReference>
<evidence type="ECO:0000256" key="1">
    <source>
        <dbReference type="ARBA" id="ARBA00009437"/>
    </source>
</evidence>
<evidence type="ECO:0000256" key="4">
    <source>
        <dbReference type="ARBA" id="ARBA00023163"/>
    </source>
</evidence>
<dbReference type="GO" id="GO:0006351">
    <property type="term" value="P:DNA-templated transcription"/>
    <property type="evidence" value="ECO:0007669"/>
    <property type="project" value="TreeGrafter"/>
</dbReference>
<organism evidence="6 7">
    <name type="scientific">Limibacillus halophilus</name>
    <dbReference type="NCBI Taxonomy" id="1579333"/>
    <lineage>
        <taxon>Bacteria</taxon>
        <taxon>Pseudomonadati</taxon>
        <taxon>Pseudomonadota</taxon>
        <taxon>Alphaproteobacteria</taxon>
        <taxon>Rhodospirillales</taxon>
        <taxon>Rhodovibrionaceae</taxon>
        <taxon>Limibacillus</taxon>
    </lineage>
</organism>
<keyword evidence="3" id="KW-0238">DNA-binding</keyword>
<dbReference type="InterPro" id="IPR036388">
    <property type="entry name" value="WH-like_DNA-bd_sf"/>
</dbReference>
<dbReference type="PRINTS" id="PR00039">
    <property type="entry name" value="HTHLYSR"/>
</dbReference>
<reference evidence="6 7" key="1">
    <citation type="submission" date="2020-08" db="EMBL/GenBank/DDBJ databases">
        <title>Genomic Encyclopedia of Type Strains, Phase III (KMG-III): the genomes of soil and plant-associated and newly described type strains.</title>
        <authorList>
            <person name="Whitman W."/>
        </authorList>
    </citation>
    <scope>NUCLEOTIDE SEQUENCE [LARGE SCALE GENOMIC DNA]</scope>
    <source>
        <strain evidence="6 7">CECT 8803</strain>
    </source>
</reference>
<dbReference type="SUPFAM" id="SSF46785">
    <property type="entry name" value="Winged helix' DNA-binding domain"/>
    <property type="match status" value="1"/>
</dbReference>
<dbReference type="GO" id="GO:0003700">
    <property type="term" value="F:DNA-binding transcription factor activity"/>
    <property type="evidence" value="ECO:0007669"/>
    <property type="project" value="InterPro"/>
</dbReference>
<gene>
    <name evidence="6" type="ORF">FHR98_001274</name>
</gene>
<keyword evidence="4" id="KW-0804">Transcription</keyword>
<evidence type="ECO:0000313" key="6">
    <source>
        <dbReference type="EMBL" id="MBB3064995.1"/>
    </source>
</evidence>
<dbReference type="PANTHER" id="PTHR30537:SF74">
    <property type="entry name" value="HTH-TYPE TRANSCRIPTIONAL REGULATOR TRPI"/>
    <property type="match status" value="1"/>
</dbReference>